<dbReference type="Gene3D" id="2.130.10.10">
    <property type="entry name" value="YVTN repeat-like/Quinoprotein amine dehydrogenase"/>
    <property type="match status" value="1"/>
</dbReference>
<sequence length="100" mass="11086">MDRRFRTKQLLAENPSCSSLLLGFDTAKLSVVGFSAAERSLKTISLHCFEEEMLKDGYATDLPSPVIRVDPAQRCAVMLIYGRCTVFVYSHKYSISGGCS</sequence>
<dbReference type="AlphaFoldDB" id="A0A914RMW0"/>
<protein>
    <submittedName>
        <fullName evidence="2">Uncharacterized protein</fullName>
    </submittedName>
</protein>
<name>A0A914RMW0_PAREQ</name>
<dbReference type="Proteomes" id="UP000887564">
    <property type="component" value="Unplaced"/>
</dbReference>
<proteinExistence type="predicted"/>
<evidence type="ECO:0000313" key="2">
    <source>
        <dbReference type="WBParaSite" id="PEQ_0000763101-mRNA-1"/>
    </source>
</evidence>
<organism evidence="1 2">
    <name type="scientific">Parascaris equorum</name>
    <name type="common">Equine roundworm</name>
    <dbReference type="NCBI Taxonomy" id="6256"/>
    <lineage>
        <taxon>Eukaryota</taxon>
        <taxon>Metazoa</taxon>
        <taxon>Ecdysozoa</taxon>
        <taxon>Nematoda</taxon>
        <taxon>Chromadorea</taxon>
        <taxon>Rhabditida</taxon>
        <taxon>Spirurina</taxon>
        <taxon>Ascaridomorpha</taxon>
        <taxon>Ascaridoidea</taxon>
        <taxon>Ascarididae</taxon>
        <taxon>Parascaris</taxon>
    </lineage>
</organism>
<reference evidence="2" key="1">
    <citation type="submission" date="2022-11" db="UniProtKB">
        <authorList>
            <consortium name="WormBaseParasite"/>
        </authorList>
    </citation>
    <scope>IDENTIFICATION</scope>
</reference>
<dbReference type="WBParaSite" id="PEQ_0000763101-mRNA-1">
    <property type="protein sequence ID" value="PEQ_0000763101-mRNA-1"/>
    <property type="gene ID" value="PEQ_0000763101"/>
</dbReference>
<dbReference type="InterPro" id="IPR015943">
    <property type="entry name" value="WD40/YVTN_repeat-like_dom_sf"/>
</dbReference>
<accession>A0A914RMW0</accession>
<keyword evidence="1" id="KW-1185">Reference proteome</keyword>
<evidence type="ECO:0000313" key="1">
    <source>
        <dbReference type="Proteomes" id="UP000887564"/>
    </source>
</evidence>